<evidence type="ECO:0008006" key="6">
    <source>
        <dbReference type="Google" id="ProtNLM"/>
    </source>
</evidence>
<dbReference type="InterPro" id="IPR027417">
    <property type="entry name" value="P-loop_NTPase"/>
</dbReference>
<dbReference type="EMBL" id="BNAR01000002">
    <property type="protein sequence ID" value="GHH32209.1"/>
    <property type="molecule type" value="Genomic_DNA"/>
</dbReference>
<organism evidence="4 5">
    <name type="scientific">Lentzea cavernae</name>
    <dbReference type="NCBI Taxonomy" id="2020703"/>
    <lineage>
        <taxon>Bacteria</taxon>
        <taxon>Bacillati</taxon>
        <taxon>Actinomycetota</taxon>
        <taxon>Actinomycetes</taxon>
        <taxon>Pseudonocardiales</taxon>
        <taxon>Pseudonocardiaceae</taxon>
        <taxon>Lentzea</taxon>
    </lineage>
</organism>
<keyword evidence="5" id="KW-1185">Reference proteome</keyword>
<dbReference type="InterPro" id="IPR058441">
    <property type="entry name" value="DUF8128"/>
</dbReference>
<feature type="compositionally biased region" description="Basic and acidic residues" evidence="1">
    <location>
        <begin position="815"/>
        <end position="824"/>
    </location>
</feature>
<dbReference type="CDD" id="cd01127">
    <property type="entry name" value="TrwB_TraG_TraD_VirD4"/>
    <property type="match status" value="2"/>
</dbReference>
<dbReference type="Gene3D" id="3.40.50.300">
    <property type="entry name" value="P-loop containing nucleotide triphosphate hydrolases"/>
    <property type="match status" value="2"/>
</dbReference>
<accession>A0ABQ3M2P3</accession>
<gene>
    <name evidence="4" type="ORF">GCM10017774_12770</name>
</gene>
<dbReference type="PANTHER" id="PTHR30121">
    <property type="entry name" value="UNCHARACTERIZED PROTEIN YJGR-RELATED"/>
    <property type="match status" value="1"/>
</dbReference>
<evidence type="ECO:0000313" key="4">
    <source>
        <dbReference type="EMBL" id="GHH32209.1"/>
    </source>
</evidence>
<evidence type="ECO:0000313" key="5">
    <source>
        <dbReference type="Proteomes" id="UP000605568"/>
    </source>
</evidence>
<reference evidence="5" key="1">
    <citation type="journal article" date="2019" name="Int. J. Syst. Evol. Microbiol.">
        <title>The Global Catalogue of Microorganisms (GCM) 10K type strain sequencing project: providing services to taxonomists for standard genome sequencing and annotation.</title>
        <authorList>
            <consortium name="The Broad Institute Genomics Platform"/>
            <consortium name="The Broad Institute Genome Sequencing Center for Infectious Disease"/>
            <person name="Wu L."/>
            <person name="Ma J."/>
        </authorList>
    </citation>
    <scope>NUCLEOTIDE SEQUENCE [LARGE SCALE GENOMIC DNA]</scope>
    <source>
        <strain evidence="5">CGMCC 4.7367</strain>
    </source>
</reference>
<dbReference type="Proteomes" id="UP000605568">
    <property type="component" value="Unassembled WGS sequence"/>
</dbReference>
<comment type="caution">
    <text evidence="4">The sequence shown here is derived from an EMBL/GenBank/DDBJ whole genome shotgun (WGS) entry which is preliminary data.</text>
</comment>
<evidence type="ECO:0000259" key="3">
    <source>
        <dbReference type="Pfam" id="PF26449"/>
    </source>
</evidence>
<dbReference type="PANTHER" id="PTHR30121:SF6">
    <property type="entry name" value="SLR6007 PROTEIN"/>
    <property type="match status" value="1"/>
</dbReference>
<dbReference type="SUPFAM" id="SSF52540">
    <property type="entry name" value="P-loop containing nucleoside triphosphate hydrolases"/>
    <property type="match status" value="1"/>
</dbReference>
<dbReference type="InterPro" id="IPR002789">
    <property type="entry name" value="HerA_central"/>
</dbReference>
<dbReference type="Pfam" id="PF01935">
    <property type="entry name" value="DUF87"/>
    <property type="match status" value="1"/>
</dbReference>
<feature type="region of interest" description="Disordered" evidence="1">
    <location>
        <begin position="790"/>
        <end position="824"/>
    </location>
</feature>
<dbReference type="Pfam" id="PF26449">
    <property type="entry name" value="DUF8128"/>
    <property type="match status" value="1"/>
</dbReference>
<feature type="domain" description="Helicase HerA central" evidence="2">
    <location>
        <begin position="404"/>
        <end position="478"/>
    </location>
</feature>
<sequence>MTNSWIDDYLIDPGSGIGDFISAAQDWVVTSGPAVAPAVAISAGVALAARRAWRRRCHTRLTADARMVTVLVPPQPNASGGAALWSHLVGLLRPAWHRSLTGQPHLAFEFTFSQAGVGIRLWVPGAIPPGLVERAVEAAWPGAHTKTTVAAPPLPLAESGERLLAAGGELRLAREEALPLRVEFAADPLRGLLGAPVGLGHNEHACVQVLARPATGRRLARGRRASRSSTNLAGHLLDLLTPSLRTPRRGSGSRTNHVAPEYRLEMSSQHRASVNKKSSGQFEVVVRYGVSTLLDADSPEADVRRARAAIRGRAHALATTFATYTEHNHFTRKRLRRPVGALAERRLGRGDLLSVPELAAIAHLPTDDTLPGIQRAGARAIAPPPGIPAVGQDIKPLGLTDSGHSRPVGLRVADARHHMHVIGATGSGKSTLLAQLVLADAEAGRAAVVIDPKGDLVTDLLSRLPASATDRVIVFDADSRTRPPCLNPLDGGDPDLAVDNLVSVFRRVYSAFWGPRTDDVMRAACLTLRLTDGVATLADVPKLLADPAYRARTTAGVTDPVLRGFWTWYDDLSDASRSQVIAPLMNKLRAFLLRRFVRDTVAAGRSTVDMKEVLDNGGICLVRIPKGSLGDETARLVGSIVVANVWQVVTARARTPQRDRKDACLILDEFHNFLNLPYSVDDMLPEARALRLSLVLAHQNDSQLPREMQESISANARNKFFFNVSPEDAHHLSRHTAPRISAHDLSHYDAFHAAVRLVVHGAETEPFTVVTEPLPPAVPGRSRLLRAAARNNQRIQPRTVHTRPGGDQTAANRAADPRRGNTTS</sequence>
<feature type="domain" description="DUF8128" evidence="3">
    <location>
        <begin position="66"/>
        <end position="368"/>
    </location>
</feature>
<evidence type="ECO:0000256" key="1">
    <source>
        <dbReference type="SAM" id="MobiDB-lite"/>
    </source>
</evidence>
<proteinExistence type="predicted"/>
<dbReference type="RefSeq" id="WP_191296597.1">
    <property type="nucleotide sequence ID" value="NZ_BNAR01000002.1"/>
</dbReference>
<protein>
    <recommendedName>
        <fullName evidence="6">AAA-like domain-containing protein</fullName>
    </recommendedName>
</protein>
<name>A0ABQ3M2P3_9PSEU</name>
<dbReference type="InterPro" id="IPR051162">
    <property type="entry name" value="T4SS_component"/>
</dbReference>
<evidence type="ECO:0000259" key="2">
    <source>
        <dbReference type="Pfam" id="PF01935"/>
    </source>
</evidence>